<dbReference type="KEGG" id="sbj:CF168_16530"/>
<keyword evidence="1" id="KW-0812">Transmembrane</keyword>
<evidence type="ECO:0000313" key="2">
    <source>
        <dbReference type="EMBL" id="ASK70327.1"/>
    </source>
</evidence>
<feature type="transmembrane region" description="Helical" evidence="1">
    <location>
        <begin position="53"/>
        <end position="75"/>
    </location>
</feature>
<name>A0A220UQ49_9GAMM</name>
<feature type="transmembrane region" description="Helical" evidence="1">
    <location>
        <begin position="90"/>
        <end position="112"/>
    </location>
</feature>
<reference evidence="2 3" key="1">
    <citation type="submission" date="2017-07" db="EMBL/GenBank/DDBJ databases">
        <title>Phenotypical and genomic characterization of a clinical isolate of Shewanella bicestrii sp. nov. producing an extended-spectrum beta-lactamase and a new oxacillinase variant.</title>
        <authorList>
            <person name="Jousset A.B."/>
            <person name="Bonnin R.A."/>
            <person name="Girlich D."/>
            <person name="Dabos L."/>
            <person name="Potron A."/>
            <person name="Dortet L."/>
            <person name="Glaser P."/>
            <person name="Naas T."/>
        </authorList>
    </citation>
    <scope>NUCLEOTIDE SEQUENCE [LARGE SCALE GENOMIC DNA]</scope>
    <source>
        <strain evidence="2 3">JAB-1</strain>
    </source>
</reference>
<dbReference type="Proteomes" id="UP000198367">
    <property type="component" value="Chromosome"/>
</dbReference>
<gene>
    <name evidence="2" type="ORF">CF168_16530</name>
</gene>
<proteinExistence type="predicted"/>
<keyword evidence="1" id="KW-1133">Transmembrane helix</keyword>
<accession>A0A220UQ49</accession>
<organism evidence="2 3">
    <name type="scientific">Shewanella bicestrii</name>
    <dbReference type="NCBI Taxonomy" id="2018305"/>
    <lineage>
        <taxon>Bacteria</taxon>
        <taxon>Pseudomonadati</taxon>
        <taxon>Pseudomonadota</taxon>
        <taxon>Gammaproteobacteria</taxon>
        <taxon>Alteromonadales</taxon>
        <taxon>Shewanellaceae</taxon>
        <taxon>Shewanella</taxon>
    </lineage>
</organism>
<dbReference type="EMBL" id="CP022358">
    <property type="protein sequence ID" value="ASK70327.1"/>
    <property type="molecule type" value="Genomic_DNA"/>
</dbReference>
<keyword evidence="3" id="KW-1185">Reference proteome</keyword>
<sequence length="129" mass="14358">MLLGLFMLSAILIKTSLLGLGWISIGIGTGGYLFCRYYRINLAARLVQKFKRLFITGAILHLLLYLGLIVKLFLIDSIEDIPAFFISHLVFHHALCALIAAALTFMAVGVYLTQQKLKQAQLPPPLQLN</sequence>
<evidence type="ECO:0000256" key="1">
    <source>
        <dbReference type="SAM" id="Phobius"/>
    </source>
</evidence>
<dbReference type="RefSeq" id="WP_089068382.1">
    <property type="nucleotide sequence ID" value="NZ_CP022358.1"/>
</dbReference>
<keyword evidence="1" id="KW-0472">Membrane</keyword>
<evidence type="ECO:0000313" key="3">
    <source>
        <dbReference type="Proteomes" id="UP000198367"/>
    </source>
</evidence>
<protein>
    <submittedName>
        <fullName evidence="2">Uncharacterized protein</fullName>
    </submittedName>
</protein>
<dbReference type="AlphaFoldDB" id="A0A220UQ49"/>
<feature type="transmembrane region" description="Helical" evidence="1">
    <location>
        <begin position="6"/>
        <end position="33"/>
    </location>
</feature>